<dbReference type="PANTHER" id="PTHR48258">
    <property type="entry name" value="DUF4218 DOMAIN-CONTAINING PROTEIN-RELATED"/>
    <property type="match status" value="1"/>
</dbReference>
<feature type="region of interest" description="Disordered" evidence="1">
    <location>
        <begin position="272"/>
        <end position="298"/>
    </location>
</feature>
<organism evidence="3 4">
    <name type="scientific">Sesamum angolense</name>
    <dbReference type="NCBI Taxonomy" id="2727404"/>
    <lineage>
        <taxon>Eukaryota</taxon>
        <taxon>Viridiplantae</taxon>
        <taxon>Streptophyta</taxon>
        <taxon>Embryophyta</taxon>
        <taxon>Tracheophyta</taxon>
        <taxon>Spermatophyta</taxon>
        <taxon>Magnoliopsida</taxon>
        <taxon>eudicotyledons</taxon>
        <taxon>Gunneridae</taxon>
        <taxon>Pentapetalae</taxon>
        <taxon>asterids</taxon>
        <taxon>lamiids</taxon>
        <taxon>Lamiales</taxon>
        <taxon>Pedaliaceae</taxon>
        <taxon>Sesamum</taxon>
    </lineage>
</organism>
<comment type="caution">
    <text evidence="3">The sequence shown here is derived from an EMBL/GenBank/DDBJ whole genome shotgun (WGS) entry which is preliminary data.</text>
</comment>
<accession>A0AAE2C0A2</accession>
<proteinExistence type="predicted"/>
<dbReference type="PANTHER" id="PTHR48258:SF3">
    <property type="entry name" value="FK506-BINDING PROTEIN 4-LIKE ISOFORM X1"/>
    <property type="match status" value="1"/>
</dbReference>
<evidence type="ECO:0000256" key="1">
    <source>
        <dbReference type="SAM" id="MobiDB-lite"/>
    </source>
</evidence>
<name>A0AAE2C0A2_9LAMI</name>
<protein>
    <recommendedName>
        <fullName evidence="2">DUF4218 domain-containing protein</fullName>
    </recommendedName>
</protein>
<dbReference type="Proteomes" id="UP001289374">
    <property type="component" value="Unassembled WGS sequence"/>
</dbReference>
<reference evidence="3" key="2">
    <citation type="journal article" date="2024" name="Plant">
        <title>Genomic evolution and insights into agronomic trait innovations of Sesamum species.</title>
        <authorList>
            <person name="Miao H."/>
            <person name="Wang L."/>
            <person name="Qu L."/>
            <person name="Liu H."/>
            <person name="Sun Y."/>
            <person name="Le M."/>
            <person name="Wang Q."/>
            <person name="Wei S."/>
            <person name="Zheng Y."/>
            <person name="Lin W."/>
            <person name="Duan Y."/>
            <person name="Cao H."/>
            <person name="Xiong S."/>
            <person name="Wang X."/>
            <person name="Wei L."/>
            <person name="Li C."/>
            <person name="Ma Q."/>
            <person name="Ju M."/>
            <person name="Zhao R."/>
            <person name="Li G."/>
            <person name="Mu C."/>
            <person name="Tian Q."/>
            <person name="Mei H."/>
            <person name="Zhang T."/>
            <person name="Gao T."/>
            <person name="Zhang H."/>
        </authorList>
    </citation>
    <scope>NUCLEOTIDE SEQUENCE</scope>
    <source>
        <strain evidence="3">K16</strain>
    </source>
</reference>
<sequence>MLEVHKLHELENNVAIILCNLEKIFPPAFFNSMEHLIVHLPYEASLGGLVEYRWMCQFERFLSELKKVKNKAHVETSIVEAYIVEEIGMLISQYFEPDVQSKRSMPRRNDECMSDNDGFQVHLELNYTDKELLKCHYWGPSAEVTSVPTYFVNEYNFQTDHHNTGKSTMNCGGCGRGRDRGSPRAEPADPTPATPSSKAVSQPPQIPTDSGTVGSYAARLPVHRPRIGRGMHQRLQRHYLSHRSRGITSASRMRGPTAILTLPSIMRSKGINGIPRPTSHRSHKSTNYSGSRAEGKLATGGTATIRACSRSSSSRPESFCGNSLPMPTTSWLDRYGWPRRSGASFWSFSRA</sequence>
<dbReference type="EMBL" id="JACGWL010000004">
    <property type="protein sequence ID" value="KAK4404312.1"/>
    <property type="molecule type" value="Genomic_DNA"/>
</dbReference>
<keyword evidence="4" id="KW-1185">Reference proteome</keyword>
<reference evidence="3" key="1">
    <citation type="submission" date="2020-06" db="EMBL/GenBank/DDBJ databases">
        <authorList>
            <person name="Li T."/>
            <person name="Hu X."/>
            <person name="Zhang T."/>
            <person name="Song X."/>
            <person name="Zhang H."/>
            <person name="Dai N."/>
            <person name="Sheng W."/>
            <person name="Hou X."/>
            <person name="Wei L."/>
        </authorList>
    </citation>
    <scope>NUCLEOTIDE SEQUENCE</scope>
    <source>
        <strain evidence="3">K16</strain>
        <tissue evidence="3">Leaf</tissue>
    </source>
</reference>
<dbReference type="AlphaFoldDB" id="A0AAE2C0A2"/>
<feature type="compositionally biased region" description="Polar residues" evidence="1">
    <location>
        <begin position="194"/>
        <end position="213"/>
    </location>
</feature>
<evidence type="ECO:0000313" key="3">
    <source>
        <dbReference type="EMBL" id="KAK4404312.1"/>
    </source>
</evidence>
<evidence type="ECO:0000313" key="4">
    <source>
        <dbReference type="Proteomes" id="UP001289374"/>
    </source>
</evidence>
<feature type="region of interest" description="Disordered" evidence="1">
    <location>
        <begin position="159"/>
        <end position="215"/>
    </location>
</feature>
<gene>
    <name evidence="3" type="ORF">Sango_0799800</name>
</gene>
<dbReference type="InterPro" id="IPR025452">
    <property type="entry name" value="DUF4218"/>
</dbReference>
<evidence type="ECO:0000259" key="2">
    <source>
        <dbReference type="Pfam" id="PF13960"/>
    </source>
</evidence>
<dbReference type="Pfam" id="PF13960">
    <property type="entry name" value="DUF4218"/>
    <property type="match status" value="1"/>
</dbReference>
<feature type="compositionally biased region" description="Basic and acidic residues" evidence="1">
    <location>
        <begin position="176"/>
        <end position="187"/>
    </location>
</feature>
<feature type="domain" description="DUF4218" evidence="2">
    <location>
        <begin position="2"/>
        <end position="109"/>
    </location>
</feature>